<dbReference type="Gene3D" id="3.40.50.720">
    <property type="entry name" value="NAD(P)-binding Rossmann-like Domain"/>
    <property type="match status" value="1"/>
</dbReference>
<dbReference type="AlphaFoldDB" id="A0A1E7FCP7"/>
<evidence type="ECO:0000256" key="3">
    <source>
        <dbReference type="ARBA" id="ARBA00023002"/>
    </source>
</evidence>
<dbReference type="KEGG" id="fcy:FRACYDRAFT_240644"/>
<dbReference type="PRINTS" id="PR00081">
    <property type="entry name" value="GDHRDH"/>
</dbReference>
<dbReference type="OrthoDB" id="1933717at2759"/>
<dbReference type="InterPro" id="IPR002347">
    <property type="entry name" value="SDR_fam"/>
</dbReference>
<dbReference type="EMBL" id="KV784359">
    <property type="protein sequence ID" value="OEU15948.1"/>
    <property type="molecule type" value="Genomic_DNA"/>
</dbReference>
<accession>A0A1E7FCP7</accession>
<dbReference type="SUPFAM" id="SSF51735">
    <property type="entry name" value="NAD(P)-binding Rossmann-fold domains"/>
    <property type="match status" value="1"/>
</dbReference>
<dbReference type="GO" id="GO:0016020">
    <property type="term" value="C:membrane"/>
    <property type="evidence" value="ECO:0007669"/>
    <property type="project" value="TreeGrafter"/>
</dbReference>
<comment type="similarity">
    <text evidence="1 4">Belongs to the short-chain dehydrogenases/reductases (SDR) family.</text>
</comment>
<evidence type="ECO:0000256" key="2">
    <source>
        <dbReference type="ARBA" id="ARBA00022857"/>
    </source>
</evidence>
<dbReference type="GO" id="GO:0016491">
    <property type="term" value="F:oxidoreductase activity"/>
    <property type="evidence" value="ECO:0007669"/>
    <property type="project" value="UniProtKB-KW"/>
</dbReference>
<dbReference type="InParanoid" id="A0A1E7FCP7"/>
<evidence type="ECO:0000256" key="4">
    <source>
        <dbReference type="RuleBase" id="RU000363"/>
    </source>
</evidence>
<dbReference type="PRINTS" id="PR00080">
    <property type="entry name" value="SDRFAMILY"/>
</dbReference>
<dbReference type="Pfam" id="PF00106">
    <property type="entry name" value="adh_short"/>
    <property type="match status" value="1"/>
</dbReference>
<reference evidence="5 6" key="1">
    <citation type="submission" date="2016-09" db="EMBL/GenBank/DDBJ databases">
        <title>Extensive genetic diversity and differential bi-allelic expression allows diatom success in the polar Southern Ocean.</title>
        <authorList>
            <consortium name="DOE Joint Genome Institute"/>
            <person name="Mock T."/>
            <person name="Otillar R.P."/>
            <person name="Strauss J."/>
            <person name="Dupont C."/>
            <person name="Frickenhaus S."/>
            <person name="Maumus F."/>
            <person name="Mcmullan M."/>
            <person name="Sanges R."/>
            <person name="Schmutz J."/>
            <person name="Toseland A."/>
            <person name="Valas R."/>
            <person name="Veluchamy A."/>
            <person name="Ward B.J."/>
            <person name="Allen A."/>
            <person name="Barry K."/>
            <person name="Falciatore A."/>
            <person name="Ferrante M."/>
            <person name="Fortunato A.E."/>
            <person name="Gloeckner G."/>
            <person name="Gruber A."/>
            <person name="Hipkin R."/>
            <person name="Janech M."/>
            <person name="Kroth P."/>
            <person name="Leese F."/>
            <person name="Lindquist E."/>
            <person name="Lyon B.R."/>
            <person name="Martin J."/>
            <person name="Mayer C."/>
            <person name="Parker M."/>
            <person name="Quesneville H."/>
            <person name="Raymond J."/>
            <person name="Uhlig C."/>
            <person name="Valentin K.U."/>
            <person name="Worden A.Z."/>
            <person name="Armbrust E.V."/>
            <person name="Bowler C."/>
            <person name="Green B."/>
            <person name="Moulton V."/>
            <person name="Van Oosterhout C."/>
            <person name="Grigoriev I."/>
        </authorList>
    </citation>
    <scope>NUCLEOTIDE SEQUENCE [LARGE SCALE GENOMIC DNA]</scope>
    <source>
        <strain evidence="5 6">CCMP1102</strain>
    </source>
</reference>
<name>A0A1E7FCP7_9STRA</name>
<dbReference type="Proteomes" id="UP000095751">
    <property type="component" value="Unassembled WGS sequence"/>
</dbReference>
<sequence>MKVLVTGGNQGIGFALCRQLATEHNCHVLLTARSEQKGMDAVSKIDDAIGKLPGCKGSVDFLKLDVSDDDSVAAAAATLIEKFGSGGENKKTNQLLGAIVNNAGIGLSTGHMGDILNTNLYGTKRVCEHMIPLLDETSGRIVNLGSGSGPMYVSSVRSKEEKAMLCGGPDCSLKWTDIEQYAKENLNSGRDVYGLSKSLISVYTGVLAREHPNLIVSAVTPGFINTQMTEGWGASKSPEDGTLPIRKCIFETLEHGSGWYYGSDGVRSQYHFMRNPGEPEYDGVNPFL</sequence>
<protein>
    <submittedName>
        <fullName evidence="5">NAD(P)-binding protein</fullName>
    </submittedName>
</protein>
<keyword evidence="2" id="KW-0521">NADP</keyword>
<proteinExistence type="inferred from homology"/>
<keyword evidence="6" id="KW-1185">Reference proteome</keyword>
<dbReference type="PANTHER" id="PTHR43490">
    <property type="entry name" value="(+)-NEOMENTHOL DEHYDROGENASE"/>
    <property type="match status" value="1"/>
</dbReference>
<evidence type="ECO:0000256" key="1">
    <source>
        <dbReference type="ARBA" id="ARBA00006484"/>
    </source>
</evidence>
<dbReference type="PANTHER" id="PTHR43490:SF99">
    <property type="entry name" value="SHORT-CHAIN DEHYDROGENASE_REDUCTASE"/>
    <property type="match status" value="1"/>
</dbReference>
<organism evidence="5 6">
    <name type="scientific">Fragilariopsis cylindrus CCMP1102</name>
    <dbReference type="NCBI Taxonomy" id="635003"/>
    <lineage>
        <taxon>Eukaryota</taxon>
        <taxon>Sar</taxon>
        <taxon>Stramenopiles</taxon>
        <taxon>Ochrophyta</taxon>
        <taxon>Bacillariophyta</taxon>
        <taxon>Bacillariophyceae</taxon>
        <taxon>Bacillariophycidae</taxon>
        <taxon>Bacillariales</taxon>
        <taxon>Bacillariaceae</taxon>
        <taxon>Fragilariopsis</taxon>
    </lineage>
</organism>
<evidence type="ECO:0000313" key="6">
    <source>
        <dbReference type="Proteomes" id="UP000095751"/>
    </source>
</evidence>
<keyword evidence="3" id="KW-0560">Oxidoreductase</keyword>
<gene>
    <name evidence="5" type="ORF">FRACYDRAFT_240644</name>
</gene>
<dbReference type="InterPro" id="IPR036291">
    <property type="entry name" value="NAD(P)-bd_dom_sf"/>
</dbReference>
<evidence type="ECO:0000313" key="5">
    <source>
        <dbReference type="EMBL" id="OEU15948.1"/>
    </source>
</evidence>